<evidence type="ECO:0000256" key="1">
    <source>
        <dbReference type="ARBA" id="ARBA00004141"/>
    </source>
</evidence>
<comment type="similarity">
    <text evidence="2 12">Belongs to the ELO family.</text>
</comment>
<evidence type="ECO:0000256" key="5">
    <source>
        <dbReference type="ARBA" id="ARBA00022692"/>
    </source>
</evidence>
<evidence type="ECO:0000256" key="7">
    <source>
        <dbReference type="ARBA" id="ARBA00022989"/>
    </source>
</evidence>
<evidence type="ECO:0000256" key="4">
    <source>
        <dbReference type="ARBA" id="ARBA00022679"/>
    </source>
</evidence>
<evidence type="ECO:0000256" key="12">
    <source>
        <dbReference type="RuleBase" id="RU361115"/>
    </source>
</evidence>
<evidence type="ECO:0000256" key="9">
    <source>
        <dbReference type="ARBA" id="ARBA00023136"/>
    </source>
</evidence>
<evidence type="ECO:0000256" key="10">
    <source>
        <dbReference type="ARBA" id="ARBA00023160"/>
    </source>
</evidence>
<dbReference type="Proteomes" id="UP000275078">
    <property type="component" value="Unassembled WGS sequence"/>
</dbReference>
<dbReference type="GO" id="GO:0034626">
    <property type="term" value="P:fatty acid elongation, polyunsaturated fatty acid"/>
    <property type="evidence" value="ECO:0007669"/>
    <property type="project" value="TreeGrafter"/>
</dbReference>
<evidence type="ECO:0000313" key="14">
    <source>
        <dbReference type="Proteomes" id="UP000275078"/>
    </source>
</evidence>
<feature type="transmembrane region" description="Helical" evidence="12">
    <location>
        <begin position="86"/>
        <end position="105"/>
    </location>
</feature>
<protein>
    <recommendedName>
        <fullName evidence="12">Elongation of fatty acids protein</fullName>
        <ecNumber evidence="12">2.3.1.-</ecNumber>
    </recommendedName>
</protein>
<keyword evidence="10 12" id="KW-0275">Fatty acid biosynthesis</keyword>
<dbReference type="GO" id="GO:0034625">
    <property type="term" value="P:fatty acid elongation, monounsaturated fatty acid"/>
    <property type="evidence" value="ECO:0007669"/>
    <property type="project" value="TreeGrafter"/>
</dbReference>
<keyword evidence="8 12" id="KW-0443">Lipid metabolism</keyword>
<keyword evidence="7 12" id="KW-1133">Transmembrane helix</keyword>
<dbReference type="OrthoDB" id="434092at2759"/>
<dbReference type="GO" id="GO:0030148">
    <property type="term" value="P:sphingolipid biosynthetic process"/>
    <property type="evidence" value="ECO:0007669"/>
    <property type="project" value="TreeGrafter"/>
</dbReference>
<sequence length="333" mass="37620">MDFAKLVDIQVPSVDRPFGLHLWPIFNKAFEYAVGYPADQFKFEQGVTPMSTLKESVAFIATYYVIIFSGREVMKNFAPAQLRTLFQIHNFVLTAISAILLALFIEQLAPTLINNGIFYTICNKDGGWTQPLVVLYYLNYLTKYVELLDTVFLFLKKKPLTFLHCYHHGATAFLCYTQLIGSTAVSWVPITLNLGVHVVMYWYYFQAARGVQVWWKQWITRLQITQFVIDLFAVYFASYTYFTSTYFPNMPTFGSCAGEEFAAFAGCGILSSYLFLFLSFYAATYKRSGKRAARKSISNGTIAIDPKFNDEAVAAIRNGKGAANGGASKTRKA</sequence>
<keyword evidence="3 12" id="KW-0444">Lipid biosynthesis</keyword>
<dbReference type="PANTHER" id="PTHR11157:SF134">
    <property type="entry name" value="ELONGATION OF FATTY ACIDS PROTEIN 1-RELATED"/>
    <property type="match status" value="1"/>
</dbReference>
<dbReference type="AlphaFoldDB" id="A0A3N4ILL5"/>
<organism evidence="13 14">
    <name type="scientific">Ascobolus immersus RN42</name>
    <dbReference type="NCBI Taxonomy" id="1160509"/>
    <lineage>
        <taxon>Eukaryota</taxon>
        <taxon>Fungi</taxon>
        <taxon>Dikarya</taxon>
        <taxon>Ascomycota</taxon>
        <taxon>Pezizomycotina</taxon>
        <taxon>Pezizomycetes</taxon>
        <taxon>Pezizales</taxon>
        <taxon>Ascobolaceae</taxon>
        <taxon>Ascobolus</taxon>
    </lineage>
</organism>
<evidence type="ECO:0000256" key="8">
    <source>
        <dbReference type="ARBA" id="ARBA00023098"/>
    </source>
</evidence>
<gene>
    <name evidence="13" type="ORF">BJ508DRAFT_204401</name>
</gene>
<keyword evidence="9 12" id="KW-0472">Membrane</keyword>
<evidence type="ECO:0000256" key="3">
    <source>
        <dbReference type="ARBA" id="ARBA00022516"/>
    </source>
</evidence>
<keyword evidence="5 12" id="KW-0812">Transmembrane</keyword>
<feature type="transmembrane region" description="Helical" evidence="12">
    <location>
        <begin position="262"/>
        <end position="285"/>
    </location>
</feature>
<proteinExistence type="inferred from homology"/>
<dbReference type="EMBL" id="ML119650">
    <property type="protein sequence ID" value="RPA86307.1"/>
    <property type="molecule type" value="Genomic_DNA"/>
</dbReference>
<keyword evidence="6 12" id="KW-0276">Fatty acid metabolism</keyword>
<evidence type="ECO:0000313" key="13">
    <source>
        <dbReference type="EMBL" id="RPA86307.1"/>
    </source>
</evidence>
<accession>A0A3N4ILL5</accession>
<dbReference type="GO" id="GO:0005789">
    <property type="term" value="C:endoplasmic reticulum membrane"/>
    <property type="evidence" value="ECO:0007669"/>
    <property type="project" value="TreeGrafter"/>
</dbReference>
<dbReference type="Pfam" id="PF01151">
    <property type="entry name" value="ELO"/>
    <property type="match status" value="1"/>
</dbReference>
<keyword evidence="14" id="KW-1185">Reference proteome</keyword>
<dbReference type="GO" id="GO:0042761">
    <property type="term" value="P:very long-chain fatty acid biosynthetic process"/>
    <property type="evidence" value="ECO:0007669"/>
    <property type="project" value="TreeGrafter"/>
</dbReference>
<reference evidence="13 14" key="1">
    <citation type="journal article" date="2018" name="Nat. Ecol. Evol.">
        <title>Pezizomycetes genomes reveal the molecular basis of ectomycorrhizal truffle lifestyle.</title>
        <authorList>
            <person name="Murat C."/>
            <person name="Payen T."/>
            <person name="Noel B."/>
            <person name="Kuo A."/>
            <person name="Morin E."/>
            <person name="Chen J."/>
            <person name="Kohler A."/>
            <person name="Krizsan K."/>
            <person name="Balestrini R."/>
            <person name="Da Silva C."/>
            <person name="Montanini B."/>
            <person name="Hainaut M."/>
            <person name="Levati E."/>
            <person name="Barry K.W."/>
            <person name="Belfiori B."/>
            <person name="Cichocki N."/>
            <person name="Clum A."/>
            <person name="Dockter R.B."/>
            <person name="Fauchery L."/>
            <person name="Guy J."/>
            <person name="Iotti M."/>
            <person name="Le Tacon F."/>
            <person name="Lindquist E.A."/>
            <person name="Lipzen A."/>
            <person name="Malagnac F."/>
            <person name="Mello A."/>
            <person name="Molinier V."/>
            <person name="Miyauchi S."/>
            <person name="Poulain J."/>
            <person name="Riccioni C."/>
            <person name="Rubini A."/>
            <person name="Sitrit Y."/>
            <person name="Splivallo R."/>
            <person name="Traeger S."/>
            <person name="Wang M."/>
            <person name="Zifcakova L."/>
            <person name="Wipf D."/>
            <person name="Zambonelli A."/>
            <person name="Paolocci F."/>
            <person name="Nowrousian M."/>
            <person name="Ottonello S."/>
            <person name="Baldrian P."/>
            <person name="Spatafora J.W."/>
            <person name="Henrissat B."/>
            <person name="Nagy L.G."/>
            <person name="Aury J.M."/>
            <person name="Wincker P."/>
            <person name="Grigoriev I.V."/>
            <person name="Bonfante P."/>
            <person name="Martin F.M."/>
        </authorList>
    </citation>
    <scope>NUCLEOTIDE SEQUENCE [LARGE SCALE GENOMIC DNA]</scope>
    <source>
        <strain evidence="13 14">RN42</strain>
    </source>
</reference>
<comment type="subcellular location">
    <subcellularLocation>
        <location evidence="1">Membrane</location>
        <topology evidence="1">Multi-pass membrane protein</topology>
    </subcellularLocation>
</comment>
<feature type="transmembrane region" description="Helical" evidence="12">
    <location>
        <begin position="184"/>
        <end position="204"/>
    </location>
</feature>
<feature type="transmembrane region" description="Helical" evidence="12">
    <location>
        <begin position="224"/>
        <end position="242"/>
    </location>
</feature>
<name>A0A3N4ILL5_ASCIM</name>
<keyword evidence="4 12" id="KW-0808">Transferase</keyword>
<dbReference type="InterPro" id="IPR002076">
    <property type="entry name" value="ELO_fam"/>
</dbReference>
<evidence type="ECO:0000256" key="2">
    <source>
        <dbReference type="ARBA" id="ARBA00007263"/>
    </source>
</evidence>
<feature type="transmembrane region" description="Helical" evidence="12">
    <location>
        <begin position="56"/>
        <end position="74"/>
    </location>
</feature>
<comment type="catalytic activity">
    <reaction evidence="12">
        <text>an acyl-CoA + malonyl-CoA + H(+) = a 3-oxoacyl-CoA + CO2 + CoA</text>
        <dbReference type="Rhea" id="RHEA:50252"/>
        <dbReference type="ChEBI" id="CHEBI:15378"/>
        <dbReference type="ChEBI" id="CHEBI:16526"/>
        <dbReference type="ChEBI" id="CHEBI:57287"/>
        <dbReference type="ChEBI" id="CHEBI:57384"/>
        <dbReference type="ChEBI" id="CHEBI:58342"/>
        <dbReference type="ChEBI" id="CHEBI:90726"/>
    </reaction>
    <physiologicalReaction direction="left-to-right" evidence="12">
        <dbReference type="Rhea" id="RHEA:50253"/>
    </physiologicalReaction>
</comment>
<evidence type="ECO:0000256" key="11">
    <source>
        <dbReference type="ARBA" id="ARBA00047375"/>
    </source>
</evidence>
<dbReference type="GO" id="GO:0009922">
    <property type="term" value="F:fatty acid elongase activity"/>
    <property type="evidence" value="ECO:0007669"/>
    <property type="project" value="UniProtKB-EC"/>
</dbReference>
<dbReference type="PANTHER" id="PTHR11157">
    <property type="entry name" value="FATTY ACID ACYL TRANSFERASE-RELATED"/>
    <property type="match status" value="1"/>
</dbReference>
<dbReference type="EC" id="2.3.1.-" evidence="12"/>
<comment type="catalytic activity">
    <reaction evidence="11">
        <text>a very-long-chain acyl-CoA + malonyl-CoA + H(+) = a very-long-chain 3-oxoacyl-CoA + CO2 + CoA</text>
        <dbReference type="Rhea" id="RHEA:32727"/>
        <dbReference type="ChEBI" id="CHEBI:15378"/>
        <dbReference type="ChEBI" id="CHEBI:16526"/>
        <dbReference type="ChEBI" id="CHEBI:57287"/>
        <dbReference type="ChEBI" id="CHEBI:57384"/>
        <dbReference type="ChEBI" id="CHEBI:90725"/>
        <dbReference type="ChEBI" id="CHEBI:90736"/>
        <dbReference type="EC" id="2.3.1.199"/>
    </reaction>
</comment>
<dbReference type="STRING" id="1160509.A0A3N4ILL5"/>
<dbReference type="GO" id="GO:0019367">
    <property type="term" value="P:fatty acid elongation, saturated fatty acid"/>
    <property type="evidence" value="ECO:0007669"/>
    <property type="project" value="TreeGrafter"/>
</dbReference>
<evidence type="ECO:0000256" key="6">
    <source>
        <dbReference type="ARBA" id="ARBA00022832"/>
    </source>
</evidence>